<sequence>MTNTTFTVEELLRLPVMQDAKVVAGFQGTVNEVRCVDIMEIPDVRGWLRQGEFVLTTGYSFRGNPQGLSAIIEEMHKVGGAAVGFKPKRFLQATPPDAIALSNQYGIPLIEIPPHIPYIEITQPIMERILNTQLAMMRKVYDIHSRFVNLLATKRGQELLNVLGQLLGCEAALLTSSGEVQIRTAGFSVEDVKTIRNICVDNMVLAHVALTRLLGAADVFESMCLDQVVGLLSLELTARDAGLVHSKRAREEFLTELLTGALNMEGILVQRANQLEFPRGASRVVMIIEPLDGAGGDSVQTDMVQWINQSERNRFVAAPLGEHVAVLYAFSDAPTVQQHRAAVQVAHELRRKLEEQFHAPVRVAIGEARQQLRELRNSYDEARRTLDVSKKVRPDQRVVHWTDFYVEDMMLAIGAHPTLRRLYATLIAPIYQYDVENGTDLLHTLDVYLKYGGNTKQVAAELFIHRNSVHYRLERIQDLLGGDLNNPEMLFRLNLSLRAWKLGLGRG</sequence>
<evidence type="ECO:0000256" key="2">
    <source>
        <dbReference type="SAM" id="Coils"/>
    </source>
</evidence>
<dbReference type="PANTHER" id="PTHR33744">
    <property type="entry name" value="CARBOHYDRATE DIACID REGULATOR"/>
    <property type="match status" value="1"/>
</dbReference>
<dbReference type="Pfam" id="PF07905">
    <property type="entry name" value="PucR"/>
    <property type="match status" value="1"/>
</dbReference>
<evidence type="ECO:0000259" key="4">
    <source>
        <dbReference type="Pfam" id="PF13556"/>
    </source>
</evidence>
<reference evidence="7" key="1">
    <citation type="submission" date="2016-10" db="EMBL/GenBank/DDBJ databases">
        <authorList>
            <person name="Varghese N."/>
        </authorList>
    </citation>
    <scope>NUCLEOTIDE SEQUENCE [LARGE SCALE GENOMIC DNA]</scope>
    <source>
        <strain evidence="7">DSM 17980</strain>
    </source>
</reference>
<feature type="coiled-coil region" evidence="2">
    <location>
        <begin position="336"/>
        <end position="392"/>
    </location>
</feature>
<evidence type="ECO:0000313" key="6">
    <source>
        <dbReference type="EMBL" id="SFV09568.1"/>
    </source>
</evidence>
<dbReference type="AlphaFoldDB" id="A0A1I7LIU7"/>
<dbReference type="InterPro" id="IPR051448">
    <property type="entry name" value="CdaR-like_regulators"/>
</dbReference>
<dbReference type="EMBL" id="FPBV01000062">
    <property type="protein sequence ID" value="SFV09568.1"/>
    <property type="molecule type" value="Genomic_DNA"/>
</dbReference>
<dbReference type="Gene3D" id="1.10.10.2840">
    <property type="entry name" value="PucR C-terminal helix-turn-helix domain"/>
    <property type="match status" value="1"/>
</dbReference>
<name>A0A1I7LIU7_9BACL</name>
<dbReference type="Proteomes" id="UP000183508">
    <property type="component" value="Unassembled WGS sequence"/>
</dbReference>
<feature type="domain" description="Purine catabolism PurC-like" evidence="3">
    <location>
        <begin position="10"/>
        <end position="129"/>
    </location>
</feature>
<dbReference type="PANTHER" id="PTHR33744:SF1">
    <property type="entry name" value="DNA-BINDING TRANSCRIPTIONAL ACTIVATOR ADER"/>
    <property type="match status" value="1"/>
</dbReference>
<accession>A0A1I7LIU7</accession>
<dbReference type="STRING" id="392015.SAMN05421543_1621"/>
<comment type="similarity">
    <text evidence="1">Belongs to the CdaR family.</text>
</comment>
<evidence type="ECO:0000256" key="1">
    <source>
        <dbReference type="ARBA" id="ARBA00006754"/>
    </source>
</evidence>
<gene>
    <name evidence="6" type="ORF">SAMN05421543_1621</name>
</gene>
<dbReference type="Pfam" id="PF17853">
    <property type="entry name" value="GGDEF_2"/>
    <property type="match status" value="1"/>
</dbReference>
<dbReference type="OrthoDB" id="142218at2"/>
<feature type="domain" description="CdaR GGDEF-like" evidence="5">
    <location>
        <begin position="267"/>
        <end position="388"/>
    </location>
</feature>
<dbReference type="InterPro" id="IPR025736">
    <property type="entry name" value="PucR_C-HTH_dom"/>
</dbReference>
<dbReference type="Pfam" id="PF13556">
    <property type="entry name" value="HTH_30"/>
    <property type="match status" value="1"/>
</dbReference>
<evidence type="ECO:0000259" key="3">
    <source>
        <dbReference type="Pfam" id="PF07905"/>
    </source>
</evidence>
<dbReference type="InterPro" id="IPR041522">
    <property type="entry name" value="CdaR_GGDEF"/>
</dbReference>
<keyword evidence="2" id="KW-0175">Coiled coil</keyword>
<evidence type="ECO:0000313" key="7">
    <source>
        <dbReference type="Proteomes" id="UP000183508"/>
    </source>
</evidence>
<feature type="domain" description="PucR C-terminal helix-turn-helix" evidence="4">
    <location>
        <begin position="441"/>
        <end position="499"/>
    </location>
</feature>
<organism evidence="6 7">
    <name type="scientific">Alicyclobacillus macrosporangiidus</name>
    <dbReference type="NCBI Taxonomy" id="392015"/>
    <lineage>
        <taxon>Bacteria</taxon>
        <taxon>Bacillati</taxon>
        <taxon>Bacillota</taxon>
        <taxon>Bacilli</taxon>
        <taxon>Bacillales</taxon>
        <taxon>Alicyclobacillaceae</taxon>
        <taxon>Alicyclobacillus</taxon>
    </lineage>
</organism>
<dbReference type="RefSeq" id="WP_074956859.1">
    <property type="nucleotide sequence ID" value="NZ_FPBV01000062.1"/>
</dbReference>
<keyword evidence="7" id="KW-1185">Reference proteome</keyword>
<dbReference type="InterPro" id="IPR012914">
    <property type="entry name" value="PucR_dom"/>
</dbReference>
<proteinExistence type="inferred from homology"/>
<protein>
    <submittedName>
        <fullName evidence="6">Purine catabolism regulatory protein</fullName>
    </submittedName>
</protein>
<evidence type="ECO:0000259" key="5">
    <source>
        <dbReference type="Pfam" id="PF17853"/>
    </source>
</evidence>
<dbReference type="InterPro" id="IPR042070">
    <property type="entry name" value="PucR_C-HTH_sf"/>
</dbReference>